<dbReference type="Gene3D" id="3.90.850.10">
    <property type="entry name" value="Fumarylacetoacetase-like, C-terminal domain"/>
    <property type="match status" value="1"/>
</dbReference>
<dbReference type="GO" id="GO:0005737">
    <property type="term" value="C:cytoplasm"/>
    <property type="evidence" value="ECO:0007669"/>
    <property type="project" value="TreeGrafter"/>
</dbReference>
<dbReference type="InterPro" id="IPR050772">
    <property type="entry name" value="Hydratase-Decarb/MhpD_sf"/>
</dbReference>
<accession>A3JYL4</accession>
<reference evidence="1 2" key="1">
    <citation type="submission" date="2006-06" db="EMBL/GenBank/DDBJ databases">
        <authorList>
            <person name="Moran M.A."/>
            <person name="Ferriera S."/>
            <person name="Johnson J."/>
            <person name="Kravitz S."/>
            <person name="Beeson K."/>
            <person name="Sutton G."/>
            <person name="Rogers Y.-H."/>
            <person name="Friedman R."/>
            <person name="Frazier M."/>
            <person name="Venter J.C."/>
        </authorList>
    </citation>
    <scope>NUCLEOTIDE SEQUENCE [LARGE SCALE GENOMIC DNA]</scope>
    <source>
        <strain evidence="1 2">E-37</strain>
    </source>
</reference>
<dbReference type="PANTHER" id="PTHR30143:SF0">
    <property type="entry name" value="2-KETO-4-PENTENOATE HYDRATASE"/>
    <property type="match status" value="1"/>
</dbReference>
<dbReference type="RefSeq" id="WP_005855610.1">
    <property type="nucleotide sequence ID" value="NZ_AAYA01000002.1"/>
</dbReference>
<gene>
    <name evidence="1" type="ORF">SSE37_07163</name>
</gene>
<dbReference type="GO" id="GO:0008684">
    <property type="term" value="F:2-oxopent-4-enoate hydratase activity"/>
    <property type="evidence" value="ECO:0007669"/>
    <property type="project" value="TreeGrafter"/>
</dbReference>
<dbReference type="SUPFAM" id="SSF56529">
    <property type="entry name" value="FAH"/>
    <property type="match status" value="1"/>
</dbReference>
<proteinExistence type="predicted"/>
<dbReference type="OrthoDB" id="9792137at2"/>
<evidence type="ECO:0000313" key="2">
    <source>
        <dbReference type="Proteomes" id="UP000005713"/>
    </source>
</evidence>
<dbReference type="AlphaFoldDB" id="A3JYL4"/>
<evidence type="ECO:0000313" key="1">
    <source>
        <dbReference type="EMBL" id="EBA09567.1"/>
    </source>
</evidence>
<protein>
    <submittedName>
        <fullName evidence="1">Putative hydratase protein</fullName>
    </submittedName>
</protein>
<dbReference type="InterPro" id="IPR036663">
    <property type="entry name" value="Fumarylacetoacetase_C_sf"/>
</dbReference>
<dbReference type="PANTHER" id="PTHR30143">
    <property type="entry name" value="ACID HYDRATASE"/>
    <property type="match status" value="1"/>
</dbReference>
<dbReference type="Proteomes" id="UP000005713">
    <property type="component" value="Unassembled WGS sequence"/>
</dbReference>
<dbReference type="EMBL" id="AAYA01000002">
    <property type="protein sequence ID" value="EBA09567.1"/>
    <property type="molecule type" value="Genomic_DNA"/>
</dbReference>
<name>A3JYL4_SAGS3</name>
<sequence length="238" mass="24667">MTTTEAYAAALIQAHASRQRADATALPAPTYDEALAIQSRVMPTLGAVSGFKVADRVDGPPVIAPIPASRTLATGAVVPVIDLLGIELEIGFECLTDGAADLKTPAQYFRPRIVLELVDTRLTGRELDPMTKLADMQINAGLILGPVLEDWDGSDFSTVNARLTCNDRTVIDGPATVPGGSALANLALFCAHVGQHCGGLRQGQTVITGSLSGLEYFPAGTKVAGHIDGFGGIGCTLG</sequence>
<comment type="caution">
    <text evidence="1">The sequence shown here is derived from an EMBL/GenBank/DDBJ whole genome shotgun (WGS) entry which is preliminary data.</text>
</comment>
<dbReference type="eggNOG" id="COG3971">
    <property type="taxonomic scope" value="Bacteria"/>
</dbReference>
<organism evidence="1 2">
    <name type="scientific">Sagittula stellata (strain ATCC 700073 / DSM 11524 / E-37)</name>
    <dbReference type="NCBI Taxonomy" id="388399"/>
    <lineage>
        <taxon>Bacteria</taxon>
        <taxon>Pseudomonadati</taxon>
        <taxon>Pseudomonadota</taxon>
        <taxon>Alphaproteobacteria</taxon>
        <taxon>Rhodobacterales</taxon>
        <taxon>Roseobacteraceae</taxon>
        <taxon>Sagittula</taxon>
    </lineage>
</organism>
<keyword evidence="2" id="KW-1185">Reference proteome</keyword>